<dbReference type="EMBL" id="BAAFGK010000002">
    <property type="protein sequence ID" value="GAB0056226.1"/>
    <property type="molecule type" value="Genomic_DNA"/>
</dbReference>
<keyword evidence="2" id="KW-1185">Reference proteome</keyword>
<gene>
    <name evidence="1" type="primary">neuA_1</name>
    <name evidence="1" type="ORF">SIID45300_00531</name>
</gene>
<evidence type="ECO:0000313" key="2">
    <source>
        <dbReference type="Proteomes" id="UP001628193"/>
    </source>
</evidence>
<dbReference type="Proteomes" id="UP001628193">
    <property type="component" value="Unassembled WGS sequence"/>
</dbReference>
<dbReference type="InterPro" id="IPR029044">
    <property type="entry name" value="Nucleotide-diphossugar_trans"/>
</dbReference>
<comment type="caution">
    <text evidence="1">The sequence shown here is derived from an EMBL/GenBank/DDBJ whole genome shotgun (WGS) entry which is preliminary data.</text>
</comment>
<name>A0ABQ0C5R2_9PROT</name>
<reference evidence="1 2" key="1">
    <citation type="submission" date="2024-09" db="EMBL/GenBank/DDBJ databases">
        <title>Draft genome sequence of Candidatus Magnetaquicoccaceae bacterium FCR-1.</title>
        <authorList>
            <person name="Shimoshige H."/>
            <person name="Shimamura S."/>
            <person name="Taoka A."/>
            <person name="Kobayashi H."/>
            <person name="Maekawa T."/>
        </authorList>
    </citation>
    <scope>NUCLEOTIDE SEQUENCE [LARGE SCALE GENOMIC DNA]</scope>
    <source>
        <strain evidence="1 2">FCR-1</strain>
    </source>
</reference>
<accession>A0ABQ0C5R2</accession>
<organism evidence="1 2">
    <name type="scientific">Candidatus Magnetaquiglobus chichijimensis</name>
    <dbReference type="NCBI Taxonomy" id="3141448"/>
    <lineage>
        <taxon>Bacteria</taxon>
        <taxon>Pseudomonadati</taxon>
        <taxon>Pseudomonadota</taxon>
        <taxon>Magnetococcia</taxon>
        <taxon>Magnetococcales</taxon>
        <taxon>Candidatus Magnetaquicoccaceae</taxon>
        <taxon>Candidatus Magnetaquiglobus</taxon>
    </lineage>
</organism>
<proteinExistence type="predicted"/>
<dbReference type="PANTHER" id="PTHR21485">
    <property type="entry name" value="HAD SUPERFAMILY MEMBERS CMAS AND KDSC"/>
    <property type="match status" value="1"/>
</dbReference>
<keyword evidence="1" id="KW-0808">Transferase</keyword>
<sequence length="231" mass="25703">MIGAETVLAVIPARGGSKGVMRKNIRPLAGKPLLAWSIEAARLCPEIDRLILSSEDDEIIATARAHGCEVPFPRPPELAGDDARAIDVALHLLDTLPESYDWLLWLQPTSPLRCAEDIRNALRLAVERRADSVVGVTPADKSPYWMFHVQADGAMEPVLSGDATRRNRQELPPVCQLNGALNLVRTAWIRQSHRFIDARTLAYVMPPERSLDIDSERDFLVAEWWLRASGV</sequence>
<dbReference type="Gene3D" id="3.90.550.10">
    <property type="entry name" value="Spore Coat Polysaccharide Biosynthesis Protein SpsA, Chain A"/>
    <property type="match status" value="1"/>
</dbReference>
<dbReference type="CDD" id="cd02513">
    <property type="entry name" value="CMP-NeuAc_Synthase"/>
    <property type="match status" value="1"/>
</dbReference>
<dbReference type="RefSeq" id="WP_420903943.1">
    <property type="nucleotide sequence ID" value="NZ_BAAFGK010000002.1"/>
</dbReference>
<dbReference type="EC" id="2.7.7.43" evidence="1"/>
<evidence type="ECO:0000313" key="1">
    <source>
        <dbReference type="EMBL" id="GAB0056226.1"/>
    </source>
</evidence>
<dbReference type="PANTHER" id="PTHR21485:SF6">
    <property type="entry name" value="N-ACYLNEURAMINATE CYTIDYLYLTRANSFERASE-RELATED"/>
    <property type="match status" value="1"/>
</dbReference>
<dbReference type="InterPro" id="IPR050793">
    <property type="entry name" value="CMP-NeuNAc_synthase"/>
</dbReference>
<dbReference type="InterPro" id="IPR003329">
    <property type="entry name" value="Cytidylyl_trans"/>
</dbReference>
<keyword evidence="1" id="KW-0548">Nucleotidyltransferase</keyword>
<dbReference type="GO" id="GO:0008781">
    <property type="term" value="F:N-acylneuraminate cytidylyltransferase activity"/>
    <property type="evidence" value="ECO:0007669"/>
    <property type="project" value="UniProtKB-EC"/>
</dbReference>
<dbReference type="SUPFAM" id="SSF53448">
    <property type="entry name" value="Nucleotide-diphospho-sugar transferases"/>
    <property type="match status" value="1"/>
</dbReference>
<protein>
    <submittedName>
        <fullName evidence="1">N-acylneuraminate cytidylyltransferase</fullName>
        <ecNumber evidence="1">2.7.7.43</ecNumber>
    </submittedName>
</protein>
<dbReference type="Pfam" id="PF02348">
    <property type="entry name" value="CTP_transf_3"/>
    <property type="match status" value="1"/>
</dbReference>